<proteinExistence type="predicted"/>
<organism evidence="1 2">
    <name type="scientific">Haemonchus contortus</name>
    <name type="common">Barber pole worm</name>
    <dbReference type="NCBI Taxonomy" id="6289"/>
    <lineage>
        <taxon>Eukaryota</taxon>
        <taxon>Metazoa</taxon>
        <taxon>Ecdysozoa</taxon>
        <taxon>Nematoda</taxon>
        <taxon>Chromadorea</taxon>
        <taxon>Rhabditida</taxon>
        <taxon>Rhabditina</taxon>
        <taxon>Rhabditomorpha</taxon>
        <taxon>Strongyloidea</taxon>
        <taxon>Trichostrongylidae</taxon>
        <taxon>Haemonchus</taxon>
    </lineage>
</organism>
<reference evidence="2" key="1">
    <citation type="submission" date="2020-12" db="UniProtKB">
        <authorList>
            <consortium name="WormBaseParasite"/>
        </authorList>
    </citation>
    <scope>IDENTIFICATION</scope>
    <source>
        <strain evidence="2">MHco3</strain>
    </source>
</reference>
<dbReference type="WBParaSite" id="HCON_00098422-00001">
    <property type="protein sequence ID" value="HCON_00098422-00001"/>
    <property type="gene ID" value="HCON_00098422"/>
</dbReference>
<dbReference type="Proteomes" id="UP000025227">
    <property type="component" value="Unplaced"/>
</dbReference>
<name>A0A7I4YGQ9_HAECO</name>
<evidence type="ECO:0000313" key="1">
    <source>
        <dbReference type="Proteomes" id="UP000025227"/>
    </source>
</evidence>
<sequence length="83" mass="9751">MQLFELTQEFFDENFNKVMDVLENVPPEQHDLLEGQEFQKLNKDTFANAKKLPLSICILFTDKKWAQVSSPQETDLVKNETFQ</sequence>
<protein>
    <submittedName>
        <fullName evidence="2">Protein BCCIP homolog</fullName>
    </submittedName>
</protein>
<accession>A0A7I4YGQ9</accession>
<keyword evidence="1" id="KW-1185">Reference proteome</keyword>
<dbReference type="AlphaFoldDB" id="A0A7I4YGQ9"/>
<evidence type="ECO:0000313" key="2">
    <source>
        <dbReference type="WBParaSite" id="HCON_00098422-00001"/>
    </source>
</evidence>